<proteinExistence type="predicted"/>
<comment type="caution">
    <text evidence="1">The sequence shown here is derived from an EMBL/GenBank/DDBJ whole genome shotgun (WGS) entry which is preliminary data.</text>
</comment>
<accession>A0ACC2PD98</accession>
<dbReference type="EMBL" id="CM056742">
    <property type="protein sequence ID" value="KAJ8681441.1"/>
    <property type="molecule type" value="Genomic_DNA"/>
</dbReference>
<evidence type="ECO:0000313" key="2">
    <source>
        <dbReference type="Proteomes" id="UP001239111"/>
    </source>
</evidence>
<name>A0ACC2PD98_9HYME</name>
<dbReference type="Proteomes" id="UP001239111">
    <property type="component" value="Chromosome 2"/>
</dbReference>
<gene>
    <name evidence="1" type="ORF">QAD02_017228</name>
</gene>
<organism evidence="1 2">
    <name type="scientific">Eretmocerus hayati</name>
    <dbReference type="NCBI Taxonomy" id="131215"/>
    <lineage>
        <taxon>Eukaryota</taxon>
        <taxon>Metazoa</taxon>
        <taxon>Ecdysozoa</taxon>
        <taxon>Arthropoda</taxon>
        <taxon>Hexapoda</taxon>
        <taxon>Insecta</taxon>
        <taxon>Pterygota</taxon>
        <taxon>Neoptera</taxon>
        <taxon>Endopterygota</taxon>
        <taxon>Hymenoptera</taxon>
        <taxon>Apocrita</taxon>
        <taxon>Proctotrupomorpha</taxon>
        <taxon>Chalcidoidea</taxon>
        <taxon>Aphelinidae</taxon>
        <taxon>Aphelininae</taxon>
        <taxon>Eretmocerus</taxon>
    </lineage>
</organism>
<evidence type="ECO:0000313" key="1">
    <source>
        <dbReference type="EMBL" id="KAJ8681441.1"/>
    </source>
</evidence>
<reference evidence="1" key="1">
    <citation type="submission" date="2023-04" db="EMBL/GenBank/DDBJ databases">
        <title>A chromosome-level genome assembly of the parasitoid wasp Eretmocerus hayati.</title>
        <authorList>
            <person name="Zhong Y."/>
            <person name="Liu S."/>
            <person name="Liu Y."/>
        </authorList>
    </citation>
    <scope>NUCLEOTIDE SEQUENCE</scope>
    <source>
        <strain evidence="1">ZJU_SS_LIU_2023</strain>
    </source>
</reference>
<sequence length="157" mass="17396">MASLVMHIQHFFTAHLAVACTISLIFQPHRSEIIRFDPSFFDSLSVTKETLKIATLGLAEFSSRRAGPEEWAVLKSDVFWLIFGVSSECNLGDELMENIEMGTGHTGRWSPVEWCSRAHLPCVFSIGESTRPAYPHFHSANTTSTGVTNASAQLAHE</sequence>
<protein>
    <submittedName>
        <fullName evidence="1">Uncharacterized protein</fullName>
    </submittedName>
</protein>
<keyword evidence="2" id="KW-1185">Reference proteome</keyword>